<reference evidence="5 6" key="1">
    <citation type="journal article" date="2014" name="Nature">
        <title>An environmental bacterial taxon with a large and distinct metabolic repertoire.</title>
        <authorList>
            <person name="Wilson M.C."/>
            <person name="Mori T."/>
            <person name="Ruckert C."/>
            <person name="Uria A.R."/>
            <person name="Helf M.J."/>
            <person name="Takada K."/>
            <person name="Gernert C."/>
            <person name="Steffens U.A."/>
            <person name="Heycke N."/>
            <person name="Schmitt S."/>
            <person name="Rinke C."/>
            <person name="Helfrich E.J."/>
            <person name="Brachmann A.O."/>
            <person name="Gurgui C."/>
            <person name="Wakimoto T."/>
            <person name="Kracht M."/>
            <person name="Crusemann M."/>
            <person name="Hentschel U."/>
            <person name="Abe I."/>
            <person name="Matsunaga S."/>
            <person name="Kalinowski J."/>
            <person name="Takeyama H."/>
            <person name="Piel J."/>
        </authorList>
    </citation>
    <scope>NUCLEOTIDE SEQUENCE [LARGE SCALE GENOMIC DNA]</scope>
    <source>
        <strain evidence="6">TSY2</strain>
    </source>
</reference>
<evidence type="ECO:0000313" key="6">
    <source>
        <dbReference type="Proteomes" id="UP000019140"/>
    </source>
</evidence>
<dbReference type="InterPro" id="IPR050682">
    <property type="entry name" value="ModA/WtpA"/>
</dbReference>
<dbReference type="PIRSF" id="PIRSF004846">
    <property type="entry name" value="ModA"/>
    <property type="match status" value="1"/>
</dbReference>
<dbReference type="GO" id="GO:0030973">
    <property type="term" value="F:molybdate ion binding"/>
    <property type="evidence" value="ECO:0007669"/>
    <property type="project" value="TreeGrafter"/>
</dbReference>
<keyword evidence="2 4" id="KW-0479">Metal-binding</keyword>
<dbReference type="GO" id="GO:0046872">
    <property type="term" value="F:metal ion binding"/>
    <property type="evidence" value="ECO:0007669"/>
    <property type="project" value="UniProtKB-KW"/>
</dbReference>
<comment type="similarity">
    <text evidence="1">Belongs to the bacterial solute-binding protein ModA family.</text>
</comment>
<dbReference type="NCBIfam" id="TIGR01256">
    <property type="entry name" value="modA"/>
    <property type="match status" value="1"/>
</dbReference>
<feature type="binding site" evidence="4">
    <location>
        <position position="165"/>
    </location>
    <ligand>
        <name>molybdate</name>
        <dbReference type="ChEBI" id="CHEBI:36264"/>
    </ligand>
</feature>
<dbReference type="Proteomes" id="UP000019140">
    <property type="component" value="Unassembled WGS sequence"/>
</dbReference>
<gene>
    <name evidence="5" type="ORF">ETSY2_16980</name>
</gene>
<keyword evidence="6" id="KW-1185">Reference proteome</keyword>
<dbReference type="AlphaFoldDB" id="W4M8F0"/>
<keyword evidence="3" id="KW-0732">Signal</keyword>
<dbReference type="EMBL" id="AZHX01000689">
    <property type="protein sequence ID" value="ETX06458.1"/>
    <property type="molecule type" value="Genomic_DNA"/>
</dbReference>
<feature type="binding site" evidence="4">
    <location>
        <position position="6"/>
    </location>
    <ligand>
        <name>molybdate</name>
        <dbReference type="ChEBI" id="CHEBI:36264"/>
    </ligand>
</feature>
<evidence type="ECO:0008006" key="7">
    <source>
        <dbReference type="Google" id="ProtNLM"/>
    </source>
</evidence>
<evidence type="ECO:0000256" key="1">
    <source>
        <dbReference type="ARBA" id="ARBA00009175"/>
    </source>
</evidence>
<dbReference type="GO" id="GO:0015689">
    <property type="term" value="P:molybdate ion transport"/>
    <property type="evidence" value="ECO:0007669"/>
    <property type="project" value="InterPro"/>
</dbReference>
<dbReference type="InterPro" id="IPR005950">
    <property type="entry name" value="ModA"/>
</dbReference>
<proteinExistence type="inferred from homology"/>
<evidence type="ECO:0000256" key="3">
    <source>
        <dbReference type="ARBA" id="ARBA00022729"/>
    </source>
</evidence>
<organism evidence="5 6">
    <name type="scientific">Candidatus Entotheonella gemina</name>
    <dbReference type="NCBI Taxonomy" id="1429439"/>
    <lineage>
        <taxon>Bacteria</taxon>
        <taxon>Pseudomonadati</taxon>
        <taxon>Nitrospinota/Tectimicrobiota group</taxon>
        <taxon>Candidatus Tectimicrobiota</taxon>
        <taxon>Candidatus Entotheonellia</taxon>
        <taxon>Candidatus Entotheonellales</taxon>
        <taxon>Candidatus Entotheonellaceae</taxon>
        <taxon>Candidatus Entotheonella</taxon>
    </lineage>
</organism>
<dbReference type="SUPFAM" id="SSF53850">
    <property type="entry name" value="Periplasmic binding protein-like II"/>
    <property type="match status" value="1"/>
</dbReference>
<dbReference type="HOGENOM" id="CLU_065520_0_0_7"/>
<evidence type="ECO:0000256" key="2">
    <source>
        <dbReference type="ARBA" id="ARBA00022723"/>
    </source>
</evidence>
<protein>
    <recommendedName>
        <fullName evidence="7">Molybdate ABC transporter substrate-binding protein</fullName>
    </recommendedName>
</protein>
<dbReference type="PANTHER" id="PTHR30632:SF0">
    <property type="entry name" value="SULFATE-BINDING PROTEIN"/>
    <property type="match status" value="1"/>
</dbReference>
<evidence type="ECO:0000256" key="4">
    <source>
        <dbReference type="PIRSR" id="PIRSR004846-1"/>
    </source>
</evidence>
<dbReference type="PANTHER" id="PTHR30632">
    <property type="entry name" value="MOLYBDATE-BINDING PERIPLASMIC PROTEIN"/>
    <property type="match status" value="1"/>
</dbReference>
<evidence type="ECO:0000313" key="5">
    <source>
        <dbReference type="EMBL" id="ETX06458.1"/>
    </source>
</evidence>
<name>W4M8F0_9BACT</name>
<sequence>MFAAASLTEPFTAVGKRLEQIYPGLRIRFNFAGSQTLRTQLEQGAPADVFASANMPQMRLAKQSGVVHHEAPIFIKNRLTLMVPHANPGQVTGLQDLANPGIKLVLAGQHVPVGRYSRQVLSRASAEYGEDFETRVLQNLVSEEHNVKQVVTKIQLGEADAGIAYVSDLSPQIGNAIRSIPIPDAYNIEAAYPIAMVKDTRQLAAAEVFIDFVHSEQGQAIMKSYHFIPVLE</sequence>
<feature type="binding site" evidence="4">
    <location>
        <position position="147"/>
    </location>
    <ligand>
        <name>molybdate</name>
        <dbReference type="ChEBI" id="CHEBI:36264"/>
    </ligand>
</feature>
<feature type="binding site" evidence="4">
    <location>
        <position position="34"/>
    </location>
    <ligand>
        <name>molybdate</name>
        <dbReference type="ChEBI" id="CHEBI:36264"/>
    </ligand>
</feature>
<dbReference type="Gene3D" id="3.40.190.10">
    <property type="entry name" value="Periplasmic binding protein-like II"/>
    <property type="match status" value="2"/>
</dbReference>
<keyword evidence="4" id="KW-0500">Molybdenum</keyword>
<accession>W4M8F0</accession>
<comment type="caution">
    <text evidence="5">The sequence shown here is derived from an EMBL/GenBank/DDBJ whole genome shotgun (WGS) entry which is preliminary data.</text>
</comment>
<dbReference type="PATRIC" id="fig|1429439.4.peg.2882"/>
<dbReference type="CDD" id="cd13538">
    <property type="entry name" value="PBP2_ModA_like_1"/>
    <property type="match status" value="1"/>
</dbReference>
<dbReference type="Pfam" id="PF13531">
    <property type="entry name" value="SBP_bac_11"/>
    <property type="match status" value="1"/>
</dbReference>